<organism evidence="2 3">
    <name type="scientific">Neomesorhizobium albiziae</name>
    <dbReference type="NCBI Taxonomy" id="335020"/>
    <lineage>
        <taxon>Bacteria</taxon>
        <taxon>Pseudomonadati</taxon>
        <taxon>Pseudomonadota</taxon>
        <taxon>Alphaproteobacteria</taxon>
        <taxon>Hyphomicrobiales</taxon>
        <taxon>Phyllobacteriaceae</taxon>
        <taxon>Neomesorhizobium</taxon>
    </lineage>
</organism>
<gene>
    <name evidence="2" type="ORF">SAMN04488498_108183</name>
</gene>
<dbReference type="Pfam" id="PF00903">
    <property type="entry name" value="Glyoxalase"/>
    <property type="match status" value="1"/>
</dbReference>
<dbReference type="OrthoDB" id="284897at2"/>
<dbReference type="PROSITE" id="PS51819">
    <property type="entry name" value="VOC"/>
    <property type="match status" value="1"/>
</dbReference>
<dbReference type="Proteomes" id="UP000323300">
    <property type="component" value="Unassembled WGS sequence"/>
</dbReference>
<dbReference type="EMBL" id="FOSL01000008">
    <property type="protein sequence ID" value="SFK57914.1"/>
    <property type="molecule type" value="Genomic_DNA"/>
</dbReference>
<evidence type="ECO:0000313" key="3">
    <source>
        <dbReference type="Proteomes" id="UP000323300"/>
    </source>
</evidence>
<feature type="domain" description="VOC" evidence="1">
    <location>
        <begin position="1"/>
        <end position="116"/>
    </location>
</feature>
<protein>
    <recommendedName>
        <fullName evidence="1">VOC domain-containing protein</fullName>
    </recommendedName>
</protein>
<keyword evidence="3" id="KW-1185">Reference proteome</keyword>
<reference evidence="2 3" key="1">
    <citation type="submission" date="2016-10" db="EMBL/GenBank/DDBJ databases">
        <authorList>
            <person name="Varghese N."/>
            <person name="Submissions S."/>
        </authorList>
    </citation>
    <scope>NUCLEOTIDE SEQUENCE [LARGE SCALE GENOMIC DNA]</scope>
    <source>
        <strain evidence="2 3">DSM 21822</strain>
    </source>
</reference>
<proteinExistence type="predicted"/>
<evidence type="ECO:0000259" key="1">
    <source>
        <dbReference type="PROSITE" id="PS51819"/>
    </source>
</evidence>
<evidence type="ECO:0000313" key="2">
    <source>
        <dbReference type="EMBL" id="SFK57914.1"/>
    </source>
</evidence>
<dbReference type="InterPro" id="IPR037523">
    <property type="entry name" value="VOC_core"/>
</dbReference>
<dbReference type="InterPro" id="IPR004360">
    <property type="entry name" value="Glyas_Fos-R_dOase_dom"/>
</dbReference>
<dbReference type="SUPFAM" id="SSF54593">
    <property type="entry name" value="Glyoxalase/Bleomycin resistance protein/Dihydroxybiphenyl dioxygenase"/>
    <property type="match status" value="1"/>
</dbReference>
<accession>A0A1I4ANG0</accession>
<dbReference type="AlphaFoldDB" id="A0A1I4ANG0"/>
<dbReference type="InterPro" id="IPR029068">
    <property type="entry name" value="Glyas_Bleomycin-R_OHBP_Dase"/>
</dbReference>
<sequence>MPKAVPMLHVSDVDATADWYQSIGFTIENKGSDGQDIIFALLSFGESEVMLSAGGSVSQAPRRDADLYLYVDDVGTIFPHVSRQAELVEGLHDTFYGMREFIVRDINGFWLTFGQRLPKRAN</sequence>
<dbReference type="Gene3D" id="3.10.180.10">
    <property type="entry name" value="2,3-Dihydroxybiphenyl 1,2-Dioxygenase, domain 1"/>
    <property type="match status" value="1"/>
</dbReference>
<dbReference type="RefSeq" id="WP_149760987.1">
    <property type="nucleotide sequence ID" value="NZ_BSPE01000048.1"/>
</dbReference>
<name>A0A1I4ANG0_9HYPH</name>